<organism evidence="7 8">
    <name type="scientific">Planktothrix pseudagardhii</name>
    <dbReference type="NCBI Taxonomy" id="132604"/>
    <lineage>
        <taxon>Bacteria</taxon>
        <taxon>Bacillati</taxon>
        <taxon>Cyanobacteriota</taxon>
        <taxon>Cyanophyceae</taxon>
        <taxon>Oscillatoriophycideae</taxon>
        <taxon>Oscillatoriales</taxon>
        <taxon>Microcoleaceae</taxon>
        <taxon>Planktothrix</taxon>
    </lineage>
</organism>
<reference evidence="7" key="1">
    <citation type="submission" date="2020-09" db="EMBL/GenBank/DDBJ databases">
        <authorList>
            <person name="Blom J."/>
        </authorList>
    </citation>
    <scope>NUCLEOTIDE SEQUENCE</scope>
    <source>
        <strain evidence="7">No.713</strain>
    </source>
</reference>
<dbReference type="SUPFAM" id="SSF56801">
    <property type="entry name" value="Acetyl-CoA synthetase-like"/>
    <property type="match status" value="1"/>
</dbReference>
<proteinExistence type="inferred from homology"/>
<evidence type="ECO:0000256" key="1">
    <source>
        <dbReference type="ARBA" id="ARBA00006432"/>
    </source>
</evidence>
<dbReference type="PANTHER" id="PTHR22754:SF32">
    <property type="entry name" value="DISCO-INTERACTING PROTEIN 2"/>
    <property type="match status" value="1"/>
</dbReference>
<evidence type="ECO:0000256" key="3">
    <source>
        <dbReference type="ARBA" id="ARBA00022832"/>
    </source>
</evidence>
<comment type="similarity">
    <text evidence="1">Belongs to the ATP-dependent AMP-binding enzyme family.</text>
</comment>
<gene>
    <name evidence="7" type="primary">fadD21</name>
    <name evidence="7" type="ORF">NO713_02891</name>
</gene>
<dbReference type="GO" id="GO:0005886">
    <property type="term" value="C:plasma membrane"/>
    <property type="evidence" value="ECO:0007669"/>
    <property type="project" value="TreeGrafter"/>
</dbReference>
<evidence type="ECO:0000313" key="7">
    <source>
        <dbReference type="EMBL" id="CAD5956106.1"/>
    </source>
</evidence>
<keyword evidence="8" id="KW-1185">Reference proteome</keyword>
<evidence type="ECO:0000256" key="2">
    <source>
        <dbReference type="ARBA" id="ARBA00022598"/>
    </source>
</evidence>
<dbReference type="InterPro" id="IPR040097">
    <property type="entry name" value="FAAL/FAAC"/>
</dbReference>
<dbReference type="AlphaFoldDB" id="A0A9W4CM73"/>
<dbReference type="Gene3D" id="3.40.50.12780">
    <property type="entry name" value="N-terminal domain of ligase-like"/>
    <property type="match status" value="1"/>
</dbReference>
<dbReference type="GO" id="GO:0070566">
    <property type="term" value="F:adenylyltransferase activity"/>
    <property type="evidence" value="ECO:0007669"/>
    <property type="project" value="TreeGrafter"/>
</dbReference>
<dbReference type="InterPro" id="IPR000873">
    <property type="entry name" value="AMP-dep_synth/lig_dom"/>
</dbReference>
<dbReference type="KEGG" id="ppsu:NO713_02891"/>
<dbReference type="InterPro" id="IPR020845">
    <property type="entry name" value="AMP-binding_CS"/>
</dbReference>
<dbReference type="Pfam" id="PF23024">
    <property type="entry name" value="AMP-dom_DIP2-like"/>
    <property type="match status" value="1"/>
</dbReference>
<dbReference type="Pfam" id="PF00501">
    <property type="entry name" value="AMP-binding"/>
    <property type="match status" value="1"/>
</dbReference>
<dbReference type="EC" id="6.2.1.-" evidence="7"/>
<dbReference type="InterPro" id="IPR042099">
    <property type="entry name" value="ANL_N_sf"/>
</dbReference>
<dbReference type="CDD" id="cd05931">
    <property type="entry name" value="FAAL"/>
    <property type="match status" value="1"/>
</dbReference>
<dbReference type="PANTHER" id="PTHR22754">
    <property type="entry name" value="DISCO-INTERACTING PROTEIN 2 DIP2 -RELATED"/>
    <property type="match status" value="1"/>
</dbReference>
<dbReference type="EMBL" id="LR882967">
    <property type="protein sequence ID" value="CAD5956106.1"/>
    <property type="molecule type" value="Genomic_DNA"/>
</dbReference>
<evidence type="ECO:0000313" key="8">
    <source>
        <dbReference type="Proteomes" id="UP001153719"/>
    </source>
</evidence>
<protein>
    <submittedName>
        <fullName evidence="7">Fatty-acid--CoA ligase fadD21</fullName>
        <ecNumber evidence="7">6.2.1.-</ecNumber>
    </submittedName>
</protein>
<evidence type="ECO:0000256" key="4">
    <source>
        <dbReference type="ARBA" id="ARBA00023098"/>
    </source>
</evidence>
<dbReference type="GO" id="GO:0071766">
    <property type="term" value="P:Actinobacterium-type cell wall biogenesis"/>
    <property type="evidence" value="ECO:0007669"/>
    <property type="project" value="UniProtKB-ARBA"/>
</dbReference>
<evidence type="ECO:0000259" key="6">
    <source>
        <dbReference type="Pfam" id="PF23024"/>
    </source>
</evidence>
<sequence length="581" mass="64627">MGKIEKRDSTLVDILRDQAVAQPNQIAFKFLPNGEQESDQLTYQELDQKARAIAYQLGQKINRGERVLLLYPPGLEFISAFFGCLYADAIAVPVNPPRPNRPATRLLTIKSDSQATLALTTTSLFSKLKSQLTHYPELATLPLIVSDEISIDLASNWEKSTTTIDSLAFLQYTSGSTGTPKGVMVTHGNLLHNSQYIKQAFQLTQDSISVSWLPSFHDMGLIDGIIQPLYTGFMGVLMKPESFIQHPWRWLQAITNYKATHCGGPNFAYDLCVQKITNEQLETFDLSSWESAYSGSEPVRRETLERFIAKFAPCGFPAKSFYPCYGMAESTLMISGGLVQEEPIYCTVAADALEQNGVTEASKDVENVRHLVGCGRGWLDTKIVIVEPESFQQCHSGQVGEIWVSGESVAQGYWNQPELSEQAFGAYLADPHHGPFLRTGDLGFLREGELFITGRMKDMIIIRGRNYYPQDIEITVETSHPALRGNCCAAFAIEKDNTEQLVIVAEVERTHLRHLNVKEVVAEIGEAIMQQHEIQAYGTVLIKTGSIPKTSSGKIQRRICKEKFLCETLNIVGGKIGKSEL</sequence>
<dbReference type="Gene3D" id="3.30.300.30">
    <property type="match status" value="1"/>
</dbReference>
<dbReference type="GO" id="GO:0016874">
    <property type="term" value="F:ligase activity"/>
    <property type="evidence" value="ECO:0007669"/>
    <property type="project" value="UniProtKB-KW"/>
</dbReference>
<dbReference type="InterPro" id="IPR025110">
    <property type="entry name" value="AMP-bd_C"/>
</dbReference>
<dbReference type="InterPro" id="IPR045851">
    <property type="entry name" value="AMP-bd_C_sf"/>
</dbReference>
<keyword evidence="2 7" id="KW-0436">Ligase</keyword>
<accession>A0A9W4CM73</accession>
<dbReference type="PROSITE" id="PS00455">
    <property type="entry name" value="AMP_BINDING"/>
    <property type="match status" value="1"/>
</dbReference>
<keyword evidence="4" id="KW-0443">Lipid metabolism</keyword>
<dbReference type="RefSeq" id="WP_254174030.1">
    <property type="nucleotide sequence ID" value="NZ_LR882967.1"/>
</dbReference>
<dbReference type="FunFam" id="3.40.50.12780:FF:000013">
    <property type="entry name" value="Long-chain-fatty-acid--AMP ligase FadD32"/>
    <property type="match status" value="1"/>
</dbReference>
<name>A0A9W4CM73_9CYAN</name>
<feature type="domain" description="AMP-dependent synthetase/ligase" evidence="5">
    <location>
        <begin position="16"/>
        <end position="414"/>
    </location>
</feature>
<dbReference type="GO" id="GO:0006633">
    <property type="term" value="P:fatty acid biosynthetic process"/>
    <property type="evidence" value="ECO:0007669"/>
    <property type="project" value="TreeGrafter"/>
</dbReference>
<keyword evidence="3" id="KW-0276">Fatty acid metabolism</keyword>
<dbReference type="Proteomes" id="UP001153719">
    <property type="component" value="Chromosome"/>
</dbReference>
<evidence type="ECO:0000259" key="5">
    <source>
        <dbReference type="Pfam" id="PF00501"/>
    </source>
</evidence>
<feature type="domain" description="AMP-binding enzyme C-terminal" evidence="6">
    <location>
        <begin position="458"/>
        <end position="571"/>
    </location>
</feature>